<evidence type="ECO:0000313" key="1">
    <source>
        <dbReference type="EMBL" id="KAL2850672.1"/>
    </source>
</evidence>
<keyword evidence="2" id="KW-1185">Reference proteome</keyword>
<dbReference type="SUPFAM" id="SSF51905">
    <property type="entry name" value="FAD/NAD(P)-binding domain"/>
    <property type="match status" value="1"/>
</dbReference>
<reference evidence="1 2" key="1">
    <citation type="submission" date="2024-07" db="EMBL/GenBank/DDBJ databases">
        <title>Section-level genome sequencing and comparative genomics of Aspergillus sections Usti and Cavernicolus.</title>
        <authorList>
            <consortium name="Lawrence Berkeley National Laboratory"/>
            <person name="Nybo J.L."/>
            <person name="Vesth T.C."/>
            <person name="Theobald S."/>
            <person name="Frisvad J.C."/>
            <person name="Larsen T.O."/>
            <person name="Kjaerboelling I."/>
            <person name="Rothschild-Mancinelli K."/>
            <person name="Lyhne E.K."/>
            <person name="Kogle M.E."/>
            <person name="Barry K."/>
            <person name="Clum A."/>
            <person name="Na H."/>
            <person name="Ledsgaard L."/>
            <person name="Lin J."/>
            <person name="Lipzen A."/>
            <person name="Kuo A."/>
            <person name="Riley R."/>
            <person name="Mondo S."/>
            <person name="Labutti K."/>
            <person name="Haridas S."/>
            <person name="Pangalinan J."/>
            <person name="Salamov A.A."/>
            <person name="Simmons B.A."/>
            <person name="Magnuson J.K."/>
            <person name="Chen J."/>
            <person name="Drula E."/>
            <person name="Henrissat B."/>
            <person name="Wiebenga A."/>
            <person name="Lubbers R.J."/>
            <person name="Gomes A.C."/>
            <person name="Makela M.R."/>
            <person name="Stajich J."/>
            <person name="Grigoriev I.V."/>
            <person name="Mortensen U.H."/>
            <person name="De Vries R.P."/>
            <person name="Baker S.E."/>
            <person name="Andersen M.R."/>
        </authorList>
    </citation>
    <scope>NUCLEOTIDE SEQUENCE [LARGE SCALE GENOMIC DNA]</scope>
    <source>
        <strain evidence="1 2">CBS 123904</strain>
    </source>
</reference>
<organism evidence="1 2">
    <name type="scientific">Aspergillus pseudoustus</name>
    <dbReference type="NCBI Taxonomy" id="1810923"/>
    <lineage>
        <taxon>Eukaryota</taxon>
        <taxon>Fungi</taxon>
        <taxon>Dikarya</taxon>
        <taxon>Ascomycota</taxon>
        <taxon>Pezizomycotina</taxon>
        <taxon>Eurotiomycetes</taxon>
        <taxon>Eurotiomycetidae</taxon>
        <taxon>Eurotiales</taxon>
        <taxon>Aspergillaceae</taxon>
        <taxon>Aspergillus</taxon>
        <taxon>Aspergillus subgen. Nidulantes</taxon>
    </lineage>
</organism>
<dbReference type="Proteomes" id="UP001610446">
    <property type="component" value="Unassembled WGS sequence"/>
</dbReference>
<dbReference type="EMBL" id="JBFXLU010000035">
    <property type="protein sequence ID" value="KAL2850672.1"/>
    <property type="molecule type" value="Genomic_DNA"/>
</dbReference>
<accession>A0ABR4KEH3</accession>
<evidence type="ECO:0000313" key="2">
    <source>
        <dbReference type="Proteomes" id="UP001610446"/>
    </source>
</evidence>
<dbReference type="InterPro" id="IPR036188">
    <property type="entry name" value="FAD/NAD-bd_sf"/>
</dbReference>
<proteinExistence type="predicted"/>
<name>A0ABR4KEH3_9EURO</name>
<protein>
    <submittedName>
        <fullName evidence="1">Uncharacterized protein</fullName>
    </submittedName>
</protein>
<gene>
    <name evidence="1" type="ORF">BJY01DRAFT_245368</name>
</gene>
<comment type="caution">
    <text evidence="1">The sequence shown here is derived from an EMBL/GenBank/DDBJ whole genome shotgun (WGS) entry which is preliminary data.</text>
</comment>
<dbReference type="Gene3D" id="3.90.660.10">
    <property type="match status" value="1"/>
</dbReference>
<sequence length="440" mass="49118">MGKPQKEQDIRALPTGRCQAAAENLDGRNSPCMFNIFGYISDTTATPTTEPYGFSVSKGSLVPDEAVVEGAVSILERASAPIKKRLIEHFETGFDELLWFDHYSTREYLKCEFSSGLYSQSLSEAVLDAMDFNYPLSPRKKMEWYTIKGGTSQIVRWIEDTKSPCRGKHITGIQYNPAKRQHPVSVIIGGETHPREYTAVFNTASLPCTRLMQLSAKVLSPSQNAAIQTVHYDSGGQASTHLPLRACVYPSSEAANTSTVLICSYTWGQGAQQMASLTSPNGESELKRLIFHSLAHLHQECRSTNGAKHGYTAMLNLIQAKYEAIQHLYSNPDTSGAFAPASGWPCISARDYIGAVLNKQLHEIFMPFRSRKMQWRALDSACRELRFVYKLHLQGRVPEGTLEDVRKAVGQVKEIESEVLEWQVILAEVSRVLRVESMEE</sequence>
<dbReference type="SUPFAM" id="SSF54373">
    <property type="entry name" value="FAD-linked reductases, C-terminal domain"/>
    <property type="match status" value="1"/>
</dbReference>